<proteinExistence type="predicted"/>
<reference evidence="2" key="2">
    <citation type="submission" date="2015-01" db="EMBL/GenBank/DDBJ databases">
        <title>Evolutionary Origins and Diversification of the Mycorrhizal Mutualists.</title>
        <authorList>
            <consortium name="DOE Joint Genome Institute"/>
            <consortium name="Mycorrhizal Genomics Consortium"/>
            <person name="Kohler A."/>
            <person name="Kuo A."/>
            <person name="Nagy L.G."/>
            <person name="Floudas D."/>
            <person name="Copeland A."/>
            <person name="Barry K.W."/>
            <person name="Cichocki N."/>
            <person name="Veneault-Fourrey C."/>
            <person name="LaButti K."/>
            <person name="Lindquist E.A."/>
            <person name="Lipzen A."/>
            <person name="Lundell T."/>
            <person name="Morin E."/>
            <person name="Murat C."/>
            <person name="Riley R."/>
            <person name="Ohm R."/>
            <person name="Sun H."/>
            <person name="Tunlid A."/>
            <person name="Henrissat B."/>
            <person name="Grigoriev I.V."/>
            <person name="Hibbett D.S."/>
            <person name="Martin F."/>
        </authorList>
    </citation>
    <scope>NUCLEOTIDE SEQUENCE [LARGE SCALE GENOMIC DNA]</scope>
    <source>
        <strain evidence="2">Ve08.2h10</strain>
    </source>
</reference>
<dbReference type="HOGENOM" id="CLU_2758549_0_0_1"/>
<organism evidence="1 2">
    <name type="scientific">Paxillus rubicundulus Ve08.2h10</name>
    <dbReference type="NCBI Taxonomy" id="930991"/>
    <lineage>
        <taxon>Eukaryota</taxon>
        <taxon>Fungi</taxon>
        <taxon>Dikarya</taxon>
        <taxon>Basidiomycota</taxon>
        <taxon>Agaricomycotina</taxon>
        <taxon>Agaricomycetes</taxon>
        <taxon>Agaricomycetidae</taxon>
        <taxon>Boletales</taxon>
        <taxon>Paxilineae</taxon>
        <taxon>Paxillaceae</taxon>
        <taxon>Paxillus</taxon>
    </lineage>
</organism>
<evidence type="ECO:0000313" key="2">
    <source>
        <dbReference type="Proteomes" id="UP000054538"/>
    </source>
</evidence>
<keyword evidence="2" id="KW-1185">Reference proteome</keyword>
<dbReference type="InParanoid" id="A0A0D0CS52"/>
<protein>
    <submittedName>
        <fullName evidence="1">Uncharacterized protein</fullName>
    </submittedName>
</protein>
<dbReference type="OrthoDB" id="2609426at2759"/>
<name>A0A0D0CS52_9AGAM</name>
<evidence type="ECO:0000313" key="1">
    <source>
        <dbReference type="EMBL" id="KIK73701.1"/>
    </source>
</evidence>
<sequence length="70" mass="7758">MQQVLEKALLPASPENTVPWQLQGFLDTSEAPIFGIGKVTMSPGYFMQSHERLADPLVTSATRRALEVQE</sequence>
<dbReference type="EMBL" id="KN829497">
    <property type="protein sequence ID" value="KIK73701.1"/>
    <property type="molecule type" value="Genomic_DNA"/>
</dbReference>
<accession>A0A0D0CS52</accession>
<dbReference type="AlphaFoldDB" id="A0A0D0CS52"/>
<reference evidence="1 2" key="1">
    <citation type="submission" date="2014-04" db="EMBL/GenBank/DDBJ databases">
        <authorList>
            <consortium name="DOE Joint Genome Institute"/>
            <person name="Kuo A."/>
            <person name="Kohler A."/>
            <person name="Jargeat P."/>
            <person name="Nagy L.G."/>
            <person name="Floudas D."/>
            <person name="Copeland A."/>
            <person name="Barry K.W."/>
            <person name="Cichocki N."/>
            <person name="Veneault-Fourrey C."/>
            <person name="LaButti K."/>
            <person name="Lindquist E.A."/>
            <person name="Lipzen A."/>
            <person name="Lundell T."/>
            <person name="Morin E."/>
            <person name="Murat C."/>
            <person name="Sun H."/>
            <person name="Tunlid A."/>
            <person name="Henrissat B."/>
            <person name="Grigoriev I.V."/>
            <person name="Hibbett D.S."/>
            <person name="Martin F."/>
            <person name="Nordberg H.P."/>
            <person name="Cantor M.N."/>
            <person name="Hua S.X."/>
        </authorList>
    </citation>
    <scope>NUCLEOTIDE SEQUENCE [LARGE SCALE GENOMIC DNA]</scope>
    <source>
        <strain evidence="1 2">Ve08.2h10</strain>
    </source>
</reference>
<gene>
    <name evidence="1" type="ORF">PAXRUDRAFT_20579</name>
</gene>
<dbReference type="Proteomes" id="UP000054538">
    <property type="component" value="Unassembled WGS sequence"/>
</dbReference>